<proteinExistence type="predicted"/>
<evidence type="ECO:0000259" key="1">
    <source>
        <dbReference type="Pfam" id="PF00646"/>
    </source>
</evidence>
<dbReference type="Proteomes" id="UP001362999">
    <property type="component" value="Unassembled WGS sequence"/>
</dbReference>
<feature type="domain" description="F-box" evidence="1">
    <location>
        <begin position="6"/>
        <end position="46"/>
    </location>
</feature>
<dbReference type="Pfam" id="PF00646">
    <property type="entry name" value="F-box"/>
    <property type="match status" value="1"/>
</dbReference>
<dbReference type="InterPro" id="IPR037129">
    <property type="entry name" value="XPA_sf"/>
</dbReference>
<dbReference type="Gene3D" id="3.90.530.10">
    <property type="entry name" value="XPA C-terminal domain"/>
    <property type="match status" value="1"/>
</dbReference>
<organism evidence="2 3">
    <name type="scientific">Favolaschia claudopus</name>
    <dbReference type="NCBI Taxonomy" id="2862362"/>
    <lineage>
        <taxon>Eukaryota</taxon>
        <taxon>Fungi</taxon>
        <taxon>Dikarya</taxon>
        <taxon>Basidiomycota</taxon>
        <taxon>Agaricomycotina</taxon>
        <taxon>Agaricomycetes</taxon>
        <taxon>Agaricomycetidae</taxon>
        <taxon>Agaricales</taxon>
        <taxon>Marasmiineae</taxon>
        <taxon>Mycenaceae</taxon>
        <taxon>Favolaschia</taxon>
    </lineage>
</organism>
<dbReference type="InterPro" id="IPR036047">
    <property type="entry name" value="F-box-like_dom_sf"/>
</dbReference>
<dbReference type="EMBL" id="JAWWNJ010000003">
    <property type="protein sequence ID" value="KAK7059779.1"/>
    <property type="molecule type" value="Genomic_DNA"/>
</dbReference>
<evidence type="ECO:0000313" key="3">
    <source>
        <dbReference type="Proteomes" id="UP001362999"/>
    </source>
</evidence>
<keyword evidence="3" id="KW-1185">Reference proteome</keyword>
<name>A0AAW0E3B6_9AGAR</name>
<evidence type="ECO:0000313" key="2">
    <source>
        <dbReference type="EMBL" id="KAK7059779.1"/>
    </source>
</evidence>
<accession>A0AAW0E3B6</accession>
<protein>
    <recommendedName>
        <fullName evidence="1">F-box domain-containing protein</fullName>
    </recommendedName>
</protein>
<dbReference type="InterPro" id="IPR001810">
    <property type="entry name" value="F-box_dom"/>
</dbReference>
<dbReference type="AlphaFoldDB" id="A0AAW0E3B6"/>
<gene>
    <name evidence="2" type="ORF">R3P38DRAFT_3341351</name>
</gene>
<dbReference type="SUPFAM" id="SSF81383">
    <property type="entry name" value="F-box domain"/>
    <property type="match status" value="1"/>
</dbReference>
<sequence length="287" mass="32469">MALARLSKISLELQYLVSTQLGPSDLLSLSHVSVYWRAFVLDDNRWAEWYSGIVSHSDESLQEFLARFNIPDVCSARKMVYLCLRQWCMSCGDYSQDIQIYLPHMKRLCDTCLADDKYTVLSFSAAIAKYDLRERDATGVLILEWCNPNRVSKRAIKLVSEAHIKQIALRQWITEANLEAHLSQKKASALATYRERSEDYRSAVSTREALQETGNVIAADSVVIARTGRKIPKAFPAYPKIILPSKPTDRKVVCFAPRPLVEVDGDVWLDVCDSDSEDELSANPTSE</sequence>
<reference evidence="2 3" key="1">
    <citation type="journal article" date="2024" name="J Genomics">
        <title>Draft genome sequencing and assembly of Favolaschia claudopus CIRM-BRFM 2984 isolated from oak limbs.</title>
        <authorList>
            <person name="Navarro D."/>
            <person name="Drula E."/>
            <person name="Chaduli D."/>
            <person name="Cazenave R."/>
            <person name="Ahrendt S."/>
            <person name="Wang J."/>
            <person name="Lipzen A."/>
            <person name="Daum C."/>
            <person name="Barry K."/>
            <person name="Grigoriev I.V."/>
            <person name="Favel A."/>
            <person name="Rosso M.N."/>
            <person name="Martin F."/>
        </authorList>
    </citation>
    <scope>NUCLEOTIDE SEQUENCE [LARGE SCALE GENOMIC DNA]</scope>
    <source>
        <strain evidence="2 3">CIRM-BRFM 2984</strain>
    </source>
</reference>
<comment type="caution">
    <text evidence="2">The sequence shown here is derived from an EMBL/GenBank/DDBJ whole genome shotgun (WGS) entry which is preliminary data.</text>
</comment>